<dbReference type="InterPro" id="IPR006689">
    <property type="entry name" value="Small_GTPase_ARF/SAR"/>
</dbReference>
<dbReference type="InterPro" id="IPR027417">
    <property type="entry name" value="P-loop_NTPase"/>
</dbReference>
<evidence type="ECO:0000256" key="3">
    <source>
        <dbReference type="PIRSR" id="PIRSR606689-1"/>
    </source>
</evidence>
<dbReference type="GO" id="GO:0005525">
    <property type="term" value="F:GTP binding"/>
    <property type="evidence" value="ECO:0007669"/>
    <property type="project" value="UniProtKB-KW"/>
</dbReference>
<protein>
    <recommendedName>
        <fullName evidence="8">P-loop containing nucleoside triphosphate hydrolase protein</fullName>
    </recommendedName>
</protein>
<keyword evidence="2 3" id="KW-0342">GTP-binding</keyword>
<evidence type="ECO:0000256" key="2">
    <source>
        <dbReference type="ARBA" id="ARBA00023134"/>
    </source>
</evidence>
<reference evidence="6" key="1">
    <citation type="journal article" date="2019" name="Environ. Microbiol.">
        <title>Fungal ecological strategies reflected in gene transcription - a case study of two litter decomposers.</title>
        <authorList>
            <person name="Barbi F."/>
            <person name="Kohler A."/>
            <person name="Barry K."/>
            <person name="Baskaran P."/>
            <person name="Daum C."/>
            <person name="Fauchery L."/>
            <person name="Ihrmark K."/>
            <person name="Kuo A."/>
            <person name="LaButti K."/>
            <person name="Lipzen A."/>
            <person name="Morin E."/>
            <person name="Grigoriev I.V."/>
            <person name="Henrissat B."/>
            <person name="Lindahl B."/>
            <person name="Martin F."/>
        </authorList>
    </citation>
    <scope>NUCLEOTIDE SEQUENCE</scope>
    <source>
        <strain evidence="6">JB14</strain>
    </source>
</reference>
<dbReference type="GO" id="GO:0003924">
    <property type="term" value="F:GTPase activity"/>
    <property type="evidence" value="ECO:0007669"/>
    <property type="project" value="InterPro"/>
</dbReference>
<evidence type="ECO:0000256" key="4">
    <source>
        <dbReference type="PIRSR" id="PIRSR606689-2"/>
    </source>
</evidence>
<organism evidence="6 7">
    <name type="scientific">Gymnopus androsaceus JB14</name>
    <dbReference type="NCBI Taxonomy" id="1447944"/>
    <lineage>
        <taxon>Eukaryota</taxon>
        <taxon>Fungi</taxon>
        <taxon>Dikarya</taxon>
        <taxon>Basidiomycota</taxon>
        <taxon>Agaricomycotina</taxon>
        <taxon>Agaricomycetes</taxon>
        <taxon>Agaricomycetidae</taxon>
        <taxon>Agaricales</taxon>
        <taxon>Marasmiineae</taxon>
        <taxon>Omphalotaceae</taxon>
        <taxon>Gymnopus</taxon>
    </lineage>
</organism>
<evidence type="ECO:0000313" key="7">
    <source>
        <dbReference type="Proteomes" id="UP000799118"/>
    </source>
</evidence>
<name>A0A6A4H146_9AGAR</name>
<keyword evidence="1 3" id="KW-0547">Nucleotide-binding</keyword>
<dbReference type="Proteomes" id="UP000799118">
    <property type="component" value="Unassembled WGS sequence"/>
</dbReference>
<feature type="region of interest" description="Disordered" evidence="5">
    <location>
        <begin position="138"/>
        <end position="157"/>
    </location>
</feature>
<evidence type="ECO:0000313" key="6">
    <source>
        <dbReference type="EMBL" id="KAE9391761.1"/>
    </source>
</evidence>
<feature type="binding site" evidence="3">
    <location>
        <begin position="19"/>
        <end position="26"/>
    </location>
    <ligand>
        <name>GTP</name>
        <dbReference type="ChEBI" id="CHEBI:37565"/>
    </ligand>
</feature>
<proteinExistence type="predicted"/>
<dbReference type="Gene3D" id="3.40.50.300">
    <property type="entry name" value="P-loop containing nucleotide triphosphate hydrolases"/>
    <property type="match status" value="1"/>
</dbReference>
<gene>
    <name evidence="6" type="ORF">BT96DRAFT_1059585</name>
</gene>
<dbReference type="AlphaFoldDB" id="A0A6A4H146"/>
<feature type="binding site" evidence="4">
    <location>
        <position position="43"/>
    </location>
    <ligand>
        <name>Mg(2+)</name>
        <dbReference type="ChEBI" id="CHEBI:18420"/>
    </ligand>
</feature>
<keyword evidence="4" id="KW-0479">Metal-binding</keyword>
<dbReference type="GO" id="GO:0046872">
    <property type="term" value="F:metal ion binding"/>
    <property type="evidence" value="ECO:0007669"/>
    <property type="project" value="UniProtKB-KW"/>
</dbReference>
<evidence type="ECO:0000256" key="1">
    <source>
        <dbReference type="ARBA" id="ARBA00022741"/>
    </source>
</evidence>
<evidence type="ECO:0008006" key="8">
    <source>
        <dbReference type="Google" id="ProtNLM"/>
    </source>
</evidence>
<dbReference type="EMBL" id="ML769613">
    <property type="protein sequence ID" value="KAE9391761.1"/>
    <property type="molecule type" value="Genomic_DNA"/>
</dbReference>
<sequence length="157" mass="17116">MLTQIVNRYKYRRRIGLSGLDYCGKTALVHKLKHGEAIETVPTIKCDLHYSRLGNSFLKRLATKRDRPDALPLEQIKIAFAEVALKCSTAFFAVSLTKDGPSIDLTAAFDWLKIALKNAPAPGAASWYGSGPIGRASTAAGLSPSPSITEDDSKLYF</sequence>
<evidence type="ECO:0000256" key="5">
    <source>
        <dbReference type="SAM" id="MobiDB-lite"/>
    </source>
</evidence>
<keyword evidence="7" id="KW-1185">Reference proteome</keyword>
<keyword evidence="4" id="KW-0460">Magnesium</keyword>
<dbReference type="SUPFAM" id="SSF52540">
    <property type="entry name" value="P-loop containing nucleoside triphosphate hydrolases"/>
    <property type="match status" value="1"/>
</dbReference>
<feature type="binding site" evidence="4">
    <location>
        <position position="26"/>
    </location>
    <ligand>
        <name>Mg(2+)</name>
        <dbReference type="ChEBI" id="CHEBI:18420"/>
    </ligand>
</feature>
<dbReference type="Pfam" id="PF00025">
    <property type="entry name" value="Arf"/>
    <property type="match status" value="1"/>
</dbReference>
<accession>A0A6A4H146</accession>